<dbReference type="Proteomes" id="UP000294813">
    <property type="component" value="Unassembled WGS sequence"/>
</dbReference>
<dbReference type="FunFam" id="3.40.50.300:FF:000527">
    <property type="entry name" value="Tyrosine-protein kinase etk"/>
    <property type="match status" value="1"/>
</dbReference>
<evidence type="ECO:0000256" key="1">
    <source>
        <dbReference type="ARBA" id="ARBA00007316"/>
    </source>
</evidence>
<gene>
    <name evidence="11" type="ORF">EDD73_11114</name>
</gene>
<organism evidence="11 12">
    <name type="scientific">Heliophilum fasciatum</name>
    <dbReference type="NCBI Taxonomy" id="35700"/>
    <lineage>
        <taxon>Bacteria</taxon>
        <taxon>Bacillati</taxon>
        <taxon>Bacillota</taxon>
        <taxon>Clostridia</taxon>
        <taxon>Eubacteriales</taxon>
        <taxon>Heliobacteriaceae</taxon>
        <taxon>Heliophilum</taxon>
    </lineage>
</organism>
<dbReference type="CDD" id="cd05387">
    <property type="entry name" value="BY-kinase"/>
    <property type="match status" value="1"/>
</dbReference>
<keyword evidence="7" id="KW-0829">Tyrosine-protein kinase</keyword>
<evidence type="ECO:0000256" key="9">
    <source>
        <dbReference type="SAM" id="MobiDB-lite"/>
    </source>
</evidence>
<dbReference type="Pfam" id="PF13614">
    <property type="entry name" value="AAA_31"/>
    <property type="match status" value="1"/>
</dbReference>
<reference evidence="11 12" key="1">
    <citation type="submission" date="2019-03" db="EMBL/GenBank/DDBJ databases">
        <title>Genomic Encyclopedia of Type Strains, Phase IV (KMG-IV): sequencing the most valuable type-strain genomes for metagenomic binning, comparative biology and taxonomic classification.</title>
        <authorList>
            <person name="Goeker M."/>
        </authorList>
    </citation>
    <scope>NUCLEOTIDE SEQUENCE [LARGE SCALE GENOMIC DNA]</scope>
    <source>
        <strain evidence="11 12">DSM 11170</strain>
    </source>
</reference>
<dbReference type="GO" id="GO:0005886">
    <property type="term" value="C:plasma membrane"/>
    <property type="evidence" value="ECO:0007669"/>
    <property type="project" value="TreeGrafter"/>
</dbReference>
<dbReference type="GO" id="GO:0005524">
    <property type="term" value="F:ATP binding"/>
    <property type="evidence" value="ECO:0007669"/>
    <property type="project" value="UniProtKB-KW"/>
</dbReference>
<evidence type="ECO:0000313" key="11">
    <source>
        <dbReference type="EMBL" id="TCP64162.1"/>
    </source>
</evidence>
<proteinExistence type="inferred from homology"/>
<dbReference type="InterPro" id="IPR005702">
    <property type="entry name" value="Wzc-like_C"/>
</dbReference>
<evidence type="ECO:0000256" key="4">
    <source>
        <dbReference type="ARBA" id="ARBA00022741"/>
    </source>
</evidence>
<dbReference type="NCBIfam" id="TIGR01007">
    <property type="entry name" value="eps_fam"/>
    <property type="match status" value="1"/>
</dbReference>
<evidence type="ECO:0000256" key="2">
    <source>
        <dbReference type="ARBA" id="ARBA00011903"/>
    </source>
</evidence>
<comment type="similarity">
    <text evidence="1">Belongs to the CpsD/CapB family.</text>
</comment>
<keyword evidence="4" id="KW-0547">Nucleotide-binding</keyword>
<dbReference type="PANTHER" id="PTHR32309">
    <property type="entry name" value="TYROSINE-PROTEIN KINASE"/>
    <property type="match status" value="1"/>
</dbReference>
<sequence length="246" mass="27333">MSWFSSSSKKKKRDHRQPERKVIALDNPKSPIAEAYRTLRTSIRFATAIQEQAKVFLFTSAGPREGKSTVTANVAVTFAQNGTKTLLIDCDLRKPVQHKIFHVSNSVGLTNVLVDKCPEVDAINLTSIPQLDVMTSGPIPPNPSELLSSPRMQDLLDDLRQRYDLILIDTPPAVAVTDPVVLASHVDGIFLVIRAKQATIEMAKLATTRLQQSQGRIIGAILNGMEIHGEDYYYYYYYGGSQNQSE</sequence>
<dbReference type="RefSeq" id="WP_131919158.1">
    <property type="nucleotide sequence ID" value="NZ_JAOQNU010000011.1"/>
</dbReference>
<comment type="caution">
    <text evidence="11">The sequence shown here is derived from an EMBL/GenBank/DDBJ whole genome shotgun (WGS) entry which is preliminary data.</text>
</comment>
<dbReference type="SUPFAM" id="SSF52540">
    <property type="entry name" value="P-loop containing nucleoside triphosphate hydrolases"/>
    <property type="match status" value="1"/>
</dbReference>
<feature type="domain" description="AAA" evidence="10">
    <location>
        <begin position="66"/>
        <end position="200"/>
    </location>
</feature>
<name>A0A4R2RJW6_9FIRM</name>
<dbReference type="EMBL" id="SLXT01000011">
    <property type="protein sequence ID" value="TCP64162.1"/>
    <property type="molecule type" value="Genomic_DNA"/>
</dbReference>
<keyword evidence="5" id="KW-0418">Kinase</keyword>
<evidence type="ECO:0000259" key="10">
    <source>
        <dbReference type="Pfam" id="PF13614"/>
    </source>
</evidence>
<keyword evidence="6" id="KW-0067">ATP-binding</keyword>
<dbReference type="Gene3D" id="3.40.50.300">
    <property type="entry name" value="P-loop containing nucleotide triphosphate hydrolases"/>
    <property type="match status" value="1"/>
</dbReference>
<keyword evidence="12" id="KW-1185">Reference proteome</keyword>
<dbReference type="AlphaFoldDB" id="A0A4R2RJW6"/>
<protein>
    <recommendedName>
        <fullName evidence="2">non-specific protein-tyrosine kinase</fullName>
        <ecNumber evidence="2">2.7.10.2</ecNumber>
    </recommendedName>
</protein>
<dbReference type="GO" id="GO:0042802">
    <property type="term" value="F:identical protein binding"/>
    <property type="evidence" value="ECO:0007669"/>
    <property type="project" value="UniProtKB-ARBA"/>
</dbReference>
<dbReference type="OrthoDB" id="9794577at2"/>
<evidence type="ECO:0000256" key="6">
    <source>
        <dbReference type="ARBA" id="ARBA00022840"/>
    </source>
</evidence>
<dbReference type="PANTHER" id="PTHR32309:SF13">
    <property type="entry name" value="FERRIC ENTEROBACTIN TRANSPORT PROTEIN FEPE"/>
    <property type="match status" value="1"/>
</dbReference>
<evidence type="ECO:0000256" key="8">
    <source>
        <dbReference type="ARBA" id="ARBA00051245"/>
    </source>
</evidence>
<dbReference type="InterPro" id="IPR027417">
    <property type="entry name" value="P-loop_NTPase"/>
</dbReference>
<evidence type="ECO:0000256" key="5">
    <source>
        <dbReference type="ARBA" id="ARBA00022777"/>
    </source>
</evidence>
<dbReference type="InterPro" id="IPR025669">
    <property type="entry name" value="AAA_dom"/>
</dbReference>
<dbReference type="GO" id="GO:0004715">
    <property type="term" value="F:non-membrane spanning protein tyrosine kinase activity"/>
    <property type="evidence" value="ECO:0007669"/>
    <property type="project" value="UniProtKB-EC"/>
</dbReference>
<dbReference type="EC" id="2.7.10.2" evidence="2"/>
<evidence type="ECO:0000313" key="12">
    <source>
        <dbReference type="Proteomes" id="UP000294813"/>
    </source>
</evidence>
<comment type="catalytic activity">
    <reaction evidence="8">
        <text>L-tyrosyl-[protein] + ATP = O-phospho-L-tyrosyl-[protein] + ADP + H(+)</text>
        <dbReference type="Rhea" id="RHEA:10596"/>
        <dbReference type="Rhea" id="RHEA-COMP:10136"/>
        <dbReference type="Rhea" id="RHEA-COMP:20101"/>
        <dbReference type="ChEBI" id="CHEBI:15378"/>
        <dbReference type="ChEBI" id="CHEBI:30616"/>
        <dbReference type="ChEBI" id="CHEBI:46858"/>
        <dbReference type="ChEBI" id="CHEBI:61978"/>
        <dbReference type="ChEBI" id="CHEBI:456216"/>
        <dbReference type="EC" id="2.7.10.2"/>
    </reaction>
</comment>
<evidence type="ECO:0000256" key="7">
    <source>
        <dbReference type="ARBA" id="ARBA00023137"/>
    </source>
</evidence>
<dbReference type="InterPro" id="IPR050445">
    <property type="entry name" value="Bact_polysacc_biosynth/exp"/>
</dbReference>
<accession>A0A4R2RJW6</accession>
<evidence type="ECO:0000256" key="3">
    <source>
        <dbReference type="ARBA" id="ARBA00022679"/>
    </source>
</evidence>
<keyword evidence="3" id="KW-0808">Transferase</keyword>
<feature type="region of interest" description="Disordered" evidence="9">
    <location>
        <begin position="1"/>
        <end position="21"/>
    </location>
</feature>